<dbReference type="PANTHER" id="PTHR24126:SF14">
    <property type="entry name" value="ANK_REP_REGION DOMAIN-CONTAINING PROTEIN"/>
    <property type="match status" value="1"/>
</dbReference>
<name>A0A3B6V920_BRAHW</name>
<evidence type="ECO:0000256" key="2">
    <source>
        <dbReference type="ARBA" id="ARBA00023043"/>
    </source>
</evidence>
<dbReference type="InterPro" id="IPR002110">
    <property type="entry name" value="Ankyrin_rpt"/>
</dbReference>
<dbReference type="AlphaFoldDB" id="A0A3B6V920"/>
<keyword evidence="1" id="KW-0677">Repeat</keyword>
<feature type="compositionally biased region" description="Low complexity" evidence="4">
    <location>
        <begin position="38"/>
        <end position="65"/>
    </location>
</feature>
<protein>
    <submittedName>
        <fullName evidence="5">Inversin protein alternative isoform</fullName>
    </submittedName>
</protein>
<dbReference type="Pfam" id="PF13637">
    <property type="entry name" value="Ank_4"/>
    <property type="match status" value="1"/>
</dbReference>
<dbReference type="SMART" id="SM00248">
    <property type="entry name" value="ANK"/>
    <property type="match status" value="10"/>
</dbReference>
<evidence type="ECO:0000313" key="5">
    <source>
        <dbReference type="EMBL" id="ACN83089.1"/>
    </source>
</evidence>
<evidence type="ECO:0000256" key="3">
    <source>
        <dbReference type="PROSITE-ProRule" id="PRU00023"/>
    </source>
</evidence>
<dbReference type="KEGG" id="bhy:BHWA1_00593"/>
<feature type="repeat" description="ANK" evidence="3">
    <location>
        <begin position="510"/>
        <end position="542"/>
    </location>
</feature>
<keyword evidence="2 3" id="KW-0040">ANK repeat</keyword>
<dbReference type="Proteomes" id="UP000001803">
    <property type="component" value="Chromosome"/>
</dbReference>
<dbReference type="PROSITE" id="PS50297">
    <property type="entry name" value="ANK_REP_REGION"/>
    <property type="match status" value="5"/>
</dbReference>
<dbReference type="Pfam" id="PF13857">
    <property type="entry name" value="Ank_5"/>
    <property type="match status" value="1"/>
</dbReference>
<dbReference type="PROSITE" id="PS50088">
    <property type="entry name" value="ANK_REPEAT"/>
    <property type="match status" value="6"/>
</dbReference>
<feature type="repeat" description="ANK" evidence="3">
    <location>
        <begin position="183"/>
        <end position="209"/>
    </location>
</feature>
<evidence type="ECO:0000256" key="1">
    <source>
        <dbReference type="ARBA" id="ARBA00022737"/>
    </source>
</evidence>
<evidence type="ECO:0000256" key="4">
    <source>
        <dbReference type="SAM" id="MobiDB-lite"/>
    </source>
</evidence>
<organism evidence="5 6">
    <name type="scientific">Brachyspira hyodysenteriae (strain ATCC 49526 / WA1)</name>
    <dbReference type="NCBI Taxonomy" id="565034"/>
    <lineage>
        <taxon>Bacteria</taxon>
        <taxon>Pseudomonadati</taxon>
        <taxon>Spirochaetota</taxon>
        <taxon>Spirochaetia</taxon>
        <taxon>Brachyspirales</taxon>
        <taxon>Brachyspiraceae</taxon>
        <taxon>Brachyspira</taxon>
    </lineage>
</organism>
<dbReference type="PANTHER" id="PTHR24126">
    <property type="entry name" value="ANKYRIN REPEAT, PH AND SEC7 DOMAIN CONTAINING PROTEIN SECG-RELATED"/>
    <property type="match status" value="1"/>
</dbReference>
<dbReference type="PROSITE" id="PS51257">
    <property type="entry name" value="PROKAR_LIPOPROTEIN"/>
    <property type="match status" value="1"/>
</dbReference>
<dbReference type="SUPFAM" id="SSF48403">
    <property type="entry name" value="Ankyrin repeat"/>
    <property type="match status" value="2"/>
</dbReference>
<reference evidence="5 6" key="1">
    <citation type="journal article" date="2009" name="PLoS ONE">
        <title>Genome sequence of the pathogenic intestinal spirochete Brachyspira hyodysenteriae reveals adaptations to its lifestyle in the porcine large intestine.</title>
        <authorList>
            <person name="Bellgard M.I."/>
            <person name="Wanchanthuek P."/>
            <person name="La T."/>
            <person name="Ryan K."/>
            <person name="Moolhuijzen P."/>
            <person name="Albertyn Z."/>
            <person name="Shaban B."/>
            <person name="Motro Y."/>
            <person name="Dunn D.S."/>
            <person name="Schibeci D."/>
            <person name="Hunter A."/>
            <person name="Barrero R."/>
            <person name="Phillips N.D."/>
            <person name="Hampson D.J."/>
        </authorList>
    </citation>
    <scope>NUCLEOTIDE SEQUENCE [LARGE SCALE GENOMIC DNA]</scope>
    <source>
        <strain evidence="6">ATCC 49526 / WA1</strain>
    </source>
</reference>
<dbReference type="STRING" id="565034.BHWA1_00593"/>
<feature type="repeat" description="ANK" evidence="3">
    <location>
        <begin position="145"/>
        <end position="177"/>
    </location>
</feature>
<accession>A0A3B6V920</accession>
<feature type="repeat" description="ANK" evidence="3">
    <location>
        <begin position="406"/>
        <end position="438"/>
    </location>
</feature>
<evidence type="ECO:0000313" key="6">
    <source>
        <dbReference type="Proteomes" id="UP000001803"/>
    </source>
</evidence>
<gene>
    <name evidence="5" type="ordered locus">BHWA1_00593</name>
</gene>
<feature type="repeat" description="ANK" evidence="3">
    <location>
        <begin position="473"/>
        <end position="509"/>
    </location>
</feature>
<dbReference type="InterPro" id="IPR036770">
    <property type="entry name" value="Ankyrin_rpt-contain_sf"/>
</dbReference>
<sequence>MPKNNNTYRGFTMKNFISIIASFILITAIISCGGGNKETSQSEQNTQTNQTETNKVYINPTTTNNNNNTDIDINFDTTKYTNEYIQGTELDPIPTGYSKIDEILNEYKYKAPIYEISKLLAEEGLEGKITEYTNFSDKYIYKVNKDSTPLFLAVQFGYNDLAKELIKEGADVNARANDMETEDGIDMLYYAVENNNVEMSKILIDEGVDAGREYGYEYPYYLTDIAIDNSNIDMLKILVESGDIDLESSLIPDAIEENNIEMVKYLISIGQDVNAQIFADGFWINSPMKVAAENGNIEIAKLLIDEGANLNSSDDYIGPAIDYGNYDIAKLLIDNDVFNLNTNTTKEQAIELAKDQKYYEIEKLLSSEDSNNIDGYDELMNAVSKGDMKALEKLIKDDTDLNKQYDNITPLNLAAARNDKEMVKFLVEKGADINLEDGYGYTPLIIAMKYRNIGLAKNIIDLKPDLNAICSATGDTPLTYLVNVNKYGGVADLCYYMIKNGADINKKNKEGNTPLMIAAASYNYAIVGVLVNMGADYNIKNKEGKTAIDIASARDDSSALHHMTNPSDLEYYLSY</sequence>
<dbReference type="Gene3D" id="1.25.40.20">
    <property type="entry name" value="Ankyrin repeat-containing domain"/>
    <property type="match status" value="3"/>
</dbReference>
<keyword evidence="6" id="KW-1185">Reference proteome</keyword>
<feature type="repeat" description="ANK" evidence="3">
    <location>
        <begin position="286"/>
        <end position="315"/>
    </location>
</feature>
<dbReference type="EMBL" id="CP001357">
    <property type="protein sequence ID" value="ACN83089.1"/>
    <property type="molecule type" value="Genomic_DNA"/>
</dbReference>
<dbReference type="Pfam" id="PF12796">
    <property type="entry name" value="Ank_2"/>
    <property type="match status" value="2"/>
</dbReference>
<feature type="region of interest" description="Disordered" evidence="4">
    <location>
        <begin position="36"/>
        <end position="65"/>
    </location>
</feature>
<proteinExistence type="predicted"/>